<dbReference type="Proteomes" id="UP001384579">
    <property type="component" value="Unassembled WGS sequence"/>
</dbReference>
<dbReference type="SUPFAM" id="SSF52374">
    <property type="entry name" value="Nucleotidylyl transferase"/>
    <property type="match status" value="1"/>
</dbReference>
<sequence>MAYTDYDGPKYHRQNRLYYKFATIREERNILESDDKLGLEPDNPGIMHDHFYTKNGQWYVQTKIENKHIFEKIAPGIWGVEQADSSEYLDALFDELQSLPDC</sequence>
<protein>
    <submittedName>
        <fullName evidence="1">Uncharacterized protein</fullName>
    </submittedName>
</protein>
<evidence type="ECO:0000313" key="1">
    <source>
        <dbReference type="EMBL" id="MEK0187826.1"/>
    </source>
</evidence>
<evidence type="ECO:0000313" key="2">
    <source>
        <dbReference type="Proteomes" id="UP001384579"/>
    </source>
</evidence>
<name>A0ABU8YTV8_9CYAN</name>
<dbReference type="EMBL" id="JBBLXS010000448">
    <property type="protein sequence ID" value="MEK0187826.1"/>
    <property type="molecule type" value="Genomic_DNA"/>
</dbReference>
<comment type="caution">
    <text evidence="1">The sequence shown here is derived from an EMBL/GenBank/DDBJ whole genome shotgun (WGS) entry which is preliminary data.</text>
</comment>
<dbReference type="RefSeq" id="WP_106147474.1">
    <property type="nucleotide sequence ID" value="NZ_JBBLXS010000448.1"/>
</dbReference>
<proteinExistence type="predicted"/>
<gene>
    <name evidence="1" type="ORF">WMG39_23735</name>
</gene>
<organism evidence="1 2">
    <name type="scientific">Microcoleus anatoxicus PTRS2</name>
    <dbReference type="NCBI Taxonomy" id="2705321"/>
    <lineage>
        <taxon>Bacteria</taxon>
        <taxon>Bacillati</taxon>
        <taxon>Cyanobacteriota</taxon>
        <taxon>Cyanophyceae</taxon>
        <taxon>Oscillatoriophycideae</taxon>
        <taxon>Oscillatoriales</taxon>
        <taxon>Microcoleaceae</taxon>
        <taxon>Microcoleus</taxon>
        <taxon>Microcoleus anatoxicus</taxon>
    </lineage>
</organism>
<reference evidence="1 2" key="1">
    <citation type="journal article" date="2020" name="Harmful Algae">
        <title>Molecular and morphological characterization of a novel dihydroanatoxin-a producing Microcoleus species (cyanobacteria) from the Russian River, California, USA.</title>
        <authorList>
            <person name="Conklin K.Y."/>
            <person name="Stancheva R."/>
            <person name="Otten T.G."/>
            <person name="Fadness R."/>
            <person name="Boyer G.L."/>
            <person name="Read B."/>
            <person name="Zhang X."/>
            <person name="Sheath R.G."/>
        </authorList>
    </citation>
    <scope>NUCLEOTIDE SEQUENCE [LARGE SCALE GENOMIC DNA]</scope>
    <source>
        <strain evidence="1 2">PTRS2</strain>
    </source>
</reference>
<keyword evidence="2" id="KW-1185">Reference proteome</keyword>
<accession>A0ABU8YTV8</accession>